<feature type="transmembrane region" description="Helical" evidence="1">
    <location>
        <begin position="81"/>
        <end position="99"/>
    </location>
</feature>
<keyword evidence="1" id="KW-0812">Transmembrane</keyword>
<accession>A0ABW4ZDS3</accession>
<keyword evidence="1" id="KW-0472">Membrane</keyword>
<keyword evidence="1" id="KW-1133">Transmembrane helix</keyword>
<dbReference type="Proteomes" id="UP001597389">
    <property type="component" value="Unassembled WGS sequence"/>
</dbReference>
<evidence type="ECO:0000313" key="3">
    <source>
        <dbReference type="Proteomes" id="UP001597389"/>
    </source>
</evidence>
<comment type="caution">
    <text evidence="2">The sequence shown here is derived from an EMBL/GenBank/DDBJ whole genome shotgun (WGS) entry which is preliminary data.</text>
</comment>
<dbReference type="RefSeq" id="WP_377087019.1">
    <property type="nucleotide sequence ID" value="NZ_JBHSJL010000014.1"/>
</dbReference>
<proteinExistence type="predicted"/>
<dbReference type="InterPro" id="IPR009200">
    <property type="entry name" value="DUF1269_membrane"/>
</dbReference>
<evidence type="ECO:0000313" key="2">
    <source>
        <dbReference type="EMBL" id="MFD2160170.1"/>
    </source>
</evidence>
<protein>
    <submittedName>
        <fullName evidence="2">DUF1269 domain-containing protein</fullName>
    </submittedName>
</protein>
<sequence length="163" mass="17092">MNTFVAVVYDDKFKAEEVRLELLKAQQDYLIDLEDAVVATKNAKGKVKLNQAVNMTAAGAASGGFWGMLIGLIFLNPLLGFAAGAGAGAVSGALTDLGINDDMMKELSSTLDADGSALFILVRSVTSDKVVPRIAEYGGKILQSSLAHEDEAKLQAALDSAAR</sequence>
<organism evidence="2 3">
    <name type="scientific">Rubritalea tangerina</name>
    <dbReference type="NCBI Taxonomy" id="430798"/>
    <lineage>
        <taxon>Bacteria</taxon>
        <taxon>Pseudomonadati</taxon>
        <taxon>Verrucomicrobiota</taxon>
        <taxon>Verrucomicrobiia</taxon>
        <taxon>Verrucomicrobiales</taxon>
        <taxon>Rubritaleaceae</taxon>
        <taxon>Rubritalea</taxon>
    </lineage>
</organism>
<name>A0ABW4ZDS3_9BACT</name>
<reference evidence="3" key="1">
    <citation type="journal article" date="2019" name="Int. J. Syst. Evol. Microbiol.">
        <title>The Global Catalogue of Microorganisms (GCM) 10K type strain sequencing project: providing services to taxonomists for standard genome sequencing and annotation.</title>
        <authorList>
            <consortium name="The Broad Institute Genomics Platform"/>
            <consortium name="The Broad Institute Genome Sequencing Center for Infectious Disease"/>
            <person name="Wu L."/>
            <person name="Ma J."/>
        </authorList>
    </citation>
    <scope>NUCLEOTIDE SEQUENCE [LARGE SCALE GENOMIC DNA]</scope>
    <source>
        <strain evidence="3">CCUG 57942</strain>
    </source>
</reference>
<gene>
    <name evidence="2" type="ORF">ACFSW8_14790</name>
</gene>
<dbReference type="Pfam" id="PF06897">
    <property type="entry name" value="DUF1269"/>
    <property type="match status" value="1"/>
</dbReference>
<evidence type="ECO:0000256" key="1">
    <source>
        <dbReference type="SAM" id="Phobius"/>
    </source>
</evidence>
<feature type="transmembrane region" description="Helical" evidence="1">
    <location>
        <begin position="52"/>
        <end position="75"/>
    </location>
</feature>
<keyword evidence="3" id="KW-1185">Reference proteome</keyword>
<dbReference type="EMBL" id="JBHUJB010000073">
    <property type="protein sequence ID" value="MFD2160170.1"/>
    <property type="molecule type" value="Genomic_DNA"/>
</dbReference>